<keyword evidence="2" id="KW-1185">Reference proteome</keyword>
<evidence type="ECO:0000313" key="2">
    <source>
        <dbReference type="Proteomes" id="UP000799750"/>
    </source>
</evidence>
<gene>
    <name evidence="1" type="ORF">BU16DRAFT_73232</name>
</gene>
<proteinExistence type="predicted"/>
<accession>A0A6A6QLZ7</accession>
<reference evidence="1" key="1">
    <citation type="journal article" date="2020" name="Stud. Mycol.">
        <title>101 Dothideomycetes genomes: a test case for predicting lifestyles and emergence of pathogens.</title>
        <authorList>
            <person name="Haridas S."/>
            <person name="Albert R."/>
            <person name="Binder M."/>
            <person name="Bloem J."/>
            <person name="Labutti K."/>
            <person name="Salamov A."/>
            <person name="Andreopoulos B."/>
            <person name="Baker S."/>
            <person name="Barry K."/>
            <person name="Bills G."/>
            <person name="Bluhm B."/>
            <person name="Cannon C."/>
            <person name="Castanera R."/>
            <person name="Culley D."/>
            <person name="Daum C."/>
            <person name="Ezra D."/>
            <person name="Gonzalez J."/>
            <person name="Henrissat B."/>
            <person name="Kuo A."/>
            <person name="Liang C."/>
            <person name="Lipzen A."/>
            <person name="Lutzoni F."/>
            <person name="Magnuson J."/>
            <person name="Mondo S."/>
            <person name="Nolan M."/>
            <person name="Ohm R."/>
            <person name="Pangilinan J."/>
            <person name="Park H.-J."/>
            <person name="Ramirez L."/>
            <person name="Alfaro M."/>
            <person name="Sun H."/>
            <person name="Tritt A."/>
            <person name="Yoshinaga Y."/>
            <person name="Zwiers L.-H."/>
            <person name="Turgeon B."/>
            <person name="Goodwin S."/>
            <person name="Spatafora J."/>
            <person name="Crous P."/>
            <person name="Grigoriev I."/>
        </authorList>
    </citation>
    <scope>NUCLEOTIDE SEQUENCE</scope>
    <source>
        <strain evidence="1">CBS 269.34</strain>
    </source>
</reference>
<dbReference type="AlphaFoldDB" id="A0A6A6QLZ7"/>
<name>A0A6A6QLZ7_9PEZI</name>
<sequence length="156" mass="17032">MPCLGDKPQMAACAIAVMSEHRHETTSKPLHRTPQPAVRICPTNSTPRFADDSWTVPRMKTGENFGPFTAPFVPVVSGVTLQLGLSHESSPVGQRMQPRRVNGSCQQIRRRSGHKSLPSFLQTFLSFSTTTPTPHQLFAAPPQPTPATVFTQAVSI</sequence>
<dbReference type="EMBL" id="MU004192">
    <property type="protein sequence ID" value="KAF2493169.1"/>
    <property type="molecule type" value="Genomic_DNA"/>
</dbReference>
<protein>
    <submittedName>
        <fullName evidence="1">Uncharacterized protein</fullName>
    </submittedName>
</protein>
<evidence type="ECO:0000313" key="1">
    <source>
        <dbReference type="EMBL" id="KAF2493169.1"/>
    </source>
</evidence>
<dbReference type="Proteomes" id="UP000799750">
    <property type="component" value="Unassembled WGS sequence"/>
</dbReference>
<organism evidence="1 2">
    <name type="scientific">Lophium mytilinum</name>
    <dbReference type="NCBI Taxonomy" id="390894"/>
    <lineage>
        <taxon>Eukaryota</taxon>
        <taxon>Fungi</taxon>
        <taxon>Dikarya</taxon>
        <taxon>Ascomycota</taxon>
        <taxon>Pezizomycotina</taxon>
        <taxon>Dothideomycetes</taxon>
        <taxon>Pleosporomycetidae</taxon>
        <taxon>Mytilinidiales</taxon>
        <taxon>Mytilinidiaceae</taxon>
        <taxon>Lophium</taxon>
    </lineage>
</organism>